<dbReference type="PRINTS" id="PR02050">
    <property type="entry name" value="B14GALTRFASE"/>
</dbReference>
<sequence>MALILLRRTGFFQCLIICLVVTIAIAFLLGLVPLSSIIDSCDCKPNETKMTGKYTRGNNAKKRLCVIVPFRDRFEELLQFGPHLHKFLYDQNIPHLIYIINQIDKFRFNRASLINVGFLESRSNCDYIAMHDVDLLPINPELSYAFPEHGPFHIASPDLHPIYHYKNFVGGILLINNKHFESVRPVQIFASHLNGMSNKYWGWGMEDDEFYARIRKKSLNLTRPVGITTGSRNTFQHIHDRQKRKRDQGKVYNQREENRRLDMTSGISSVAYKLVNQYNLAIDGTPVQVLNVFLSCNRTATPWCEVVNSQQINKKKTL</sequence>
<evidence type="ECO:0000256" key="5">
    <source>
        <dbReference type="ARBA" id="ARBA00022679"/>
    </source>
</evidence>
<dbReference type="GO" id="GO:0046525">
    <property type="term" value="F:xylosylprotein 4-beta-galactosyltransferase activity"/>
    <property type="evidence" value="ECO:0007669"/>
    <property type="project" value="TreeGrafter"/>
</dbReference>
<dbReference type="Proteomes" id="UP000014500">
    <property type="component" value="Unassembled WGS sequence"/>
</dbReference>
<keyword evidence="5 11" id="KW-0808">Transferase</keyword>
<dbReference type="GO" id="GO:0016020">
    <property type="term" value="C:membrane"/>
    <property type="evidence" value="ECO:0007669"/>
    <property type="project" value="UniProtKB-SubCell"/>
</dbReference>
<dbReference type="OMA" id="PQTHPKY"/>
<evidence type="ECO:0000256" key="6">
    <source>
        <dbReference type="ARBA" id="ARBA00022692"/>
    </source>
</evidence>
<evidence type="ECO:0000313" key="15">
    <source>
        <dbReference type="Proteomes" id="UP000014500"/>
    </source>
</evidence>
<feature type="transmembrane region" description="Helical" evidence="11">
    <location>
        <begin position="12"/>
        <end position="34"/>
    </location>
</feature>
<accession>T1J0Y7</accession>
<evidence type="ECO:0000256" key="10">
    <source>
        <dbReference type="ARBA" id="ARBA00023180"/>
    </source>
</evidence>
<dbReference type="PANTHER" id="PTHR19300">
    <property type="entry name" value="BETA-1,4-GALACTOSYLTRANSFERASE"/>
    <property type="match status" value="1"/>
</dbReference>
<keyword evidence="8 11" id="KW-1133">Transmembrane helix</keyword>
<evidence type="ECO:0000256" key="9">
    <source>
        <dbReference type="ARBA" id="ARBA00023136"/>
    </source>
</evidence>
<keyword evidence="4 11" id="KW-0328">Glycosyltransferase</keyword>
<proteinExistence type="inferred from homology"/>
<reference evidence="15" key="1">
    <citation type="submission" date="2011-05" db="EMBL/GenBank/DDBJ databases">
        <authorList>
            <person name="Richards S.R."/>
            <person name="Qu J."/>
            <person name="Jiang H."/>
            <person name="Jhangiani S.N."/>
            <person name="Agravi P."/>
            <person name="Goodspeed R."/>
            <person name="Gross S."/>
            <person name="Mandapat C."/>
            <person name="Jackson L."/>
            <person name="Mathew T."/>
            <person name="Pu L."/>
            <person name="Thornton R."/>
            <person name="Saada N."/>
            <person name="Wilczek-Boney K.B."/>
            <person name="Lee S."/>
            <person name="Kovar C."/>
            <person name="Wu Y."/>
            <person name="Scherer S.E."/>
            <person name="Worley K.C."/>
            <person name="Muzny D.M."/>
            <person name="Gibbs R."/>
        </authorList>
    </citation>
    <scope>NUCLEOTIDE SEQUENCE</scope>
    <source>
        <strain evidence="15">Brora</strain>
    </source>
</reference>
<dbReference type="EC" id="2.4.1.-" evidence="11"/>
<dbReference type="PANTHER" id="PTHR19300:SF30">
    <property type="entry name" value="BETA-1,4-GALACTOSYLTRANSFERASE 7"/>
    <property type="match status" value="1"/>
</dbReference>
<name>T1J0Y7_STRMM</name>
<evidence type="ECO:0000256" key="1">
    <source>
        <dbReference type="ARBA" id="ARBA00004606"/>
    </source>
</evidence>
<evidence type="ECO:0000256" key="8">
    <source>
        <dbReference type="ARBA" id="ARBA00022989"/>
    </source>
</evidence>
<dbReference type="eggNOG" id="KOG3917">
    <property type="taxonomic scope" value="Eukaryota"/>
</dbReference>
<dbReference type="InterPro" id="IPR027995">
    <property type="entry name" value="Galactosyl_T_N"/>
</dbReference>
<protein>
    <recommendedName>
        <fullName evidence="11">Beta-1,4-N-acetylgalactosaminyltransferase</fullName>
        <ecNumber evidence="11">2.4.1.-</ecNumber>
    </recommendedName>
    <alternativeName>
        <fullName evidence="11">Beta-4-GalNAcT</fullName>
    </alternativeName>
</protein>
<dbReference type="GO" id="GO:0046872">
    <property type="term" value="F:metal ion binding"/>
    <property type="evidence" value="ECO:0007669"/>
    <property type="project" value="UniProtKB-UniRule"/>
</dbReference>
<dbReference type="InterPro" id="IPR029044">
    <property type="entry name" value="Nucleotide-diphossugar_trans"/>
</dbReference>
<feature type="domain" description="Galactosyltransferase C-terminal" evidence="12">
    <location>
        <begin position="151"/>
        <end position="237"/>
    </location>
</feature>
<reference evidence="14" key="2">
    <citation type="submission" date="2015-02" db="UniProtKB">
        <authorList>
            <consortium name="EnsemblMetazoa"/>
        </authorList>
    </citation>
    <scope>IDENTIFICATION</scope>
</reference>
<evidence type="ECO:0000256" key="2">
    <source>
        <dbReference type="ARBA" id="ARBA00004922"/>
    </source>
</evidence>
<evidence type="ECO:0000313" key="14">
    <source>
        <dbReference type="EnsemblMetazoa" id="SMAR007199-PA"/>
    </source>
</evidence>
<evidence type="ECO:0000256" key="11">
    <source>
        <dbReference type="RuleBase" id="RU368121"/>
    </source>
</evidence>
<evidence type="ECO:0000259" key="12">
    <source>
        <dbReference type="Pfam" id="PF02709"/>
    </source>
</evidence>
<dbReference type="EnsemblMetazoa" id="SMAR007199-RA">
    <property type="protein sequence ID" value="SMAR007199-PA"/>
    <property type="gene ID" value="SMAR007199"/>
</dbReference>
<dbReference type="Pfam" id="PF13733">
    <property type="entry name" value="Glyco_transf_7N"/>
    <property type="match status" value="1"/>
</dbReference>
<dbReference type="SUPFAM" id="SSF53448">
    <property type="entry name" value="Nucleotide-diphospho-sugar transferases"/>
    <property type="match status" value="1"/>
</dbReference>
<keyword evidence="11" id="KW-0464">Manganese</keyword>
<organism evidence="14 15">
    <name type="scientific">Strigamia maritima</name>
    <name type="common">European centipede</name>
    <name type="synonym">Geophilus maritimus</name>
    <dbReference type="NCBI Taxonomy" id="126957"/>
    <lineage>
        <taxon>Eukaryota</taxon>
        <taxon>Metazoa</taxon>
        <taxon>Ecdysozoa</taxon>
        <taxon>Arthropoda</taxon>
        <taxon>Myriapoda</taxon>
        <taxon>Chilopoda</taxon>
        <taxon>Pleurostigmophora</taxon>
        <taxon>Geophilomorpha</taxon>
        <taxon>Linotaeniidae</taxon>
        <taxon>Strigamia</taxon>
    </lineage>
</organism>
<comment type="function">
    <text evidence="11">Catalyzes the transfer of galactose onto proteins or lipids.</text>
</comment>
<keyword evidence="7 11" id="KW-0735">Signal-anchor</keyword>
<dbReference type="GO" id="GO:0005975">
    <property type="term" value="P:carbohydrate metabolic process"/>
    <property type="evidence" value="ECO:0007669"/>
    <property type="project" value="InterPro"/>
</dbReference>
<dbReference type="InterPro" id="IPR027791">
    <property type="entry name" value="Galactosyl_T_C"/>
</dbReference>
<dbReference type="PhylomeDB" id="T1J0Y7"/>
<dbReference type="Gene3D" id="3.90.550.10">
    <property type="entry name" value="Spore Coat Polysaccharide Biosynthesis Protein SpsA, Chain A"/>
    <property type="match status" value="1"/>
</dbReference>
<dbReference type="UniPathway" id="UPA00378"/>
<evidence type="ECO:0000256" key="7">
    <source>
        <dbReference type="ARBA" id="ARBA00022968"/>
    </source>
</evidence>
<evidence type="ECO:0000256" key="3">
    <source>
        <dbReference type="ARBA" id="ARBA00005735"/>
    </source>
</evidence>
<dbReference type="Pfam" id="PF02709">
    <property type="entry name" value="Glyco_transf_7C"/>
    <property type="match status" value="1"/>
</dbReference>
<dbReference type="EMBL" id="JH431742">
    <property type="status" value="NOT_ANNOTATED_CDS"/>
    <property type="molecule type" value="Genomic_DNA"/>
</dbReference>
<keyword evidence="11" id="KW-0479">Metal-binding</keyword>
<dbReference type="GO" id="GO:0005794">
    <property type="term" value="C:Golgi apparatus"/>
    <property type="evidence" value="ECO:0007669"/>
    <property type="project" value="TreeGrafter"/>
</dbReference>
<evidence type="ECO:0000259" key="13">
    <source>
        <dbReference type="Pfam" id="PF13733"/>
    </source>
</evidence>
<dbReference type="AlphaFoldDB" id="T1J0Y7"/>
<feature type="domain" description="Galactosyltransferase N-terminal" evidence="13">
    <location>
        <begin position="48"/>
        <end position="144"/>
    </location>
</feature>
<dbReference type="HOGENOM" id="CLU_044391_5_0_1"/>
<evidence type="ECO:0000256" key="4">
    <source>
        <dbReference type="ARBA" id="ARBA00022676"/>
    </source>
</evidence>
<keyword evidence="10 11" id="KW-0325">Glycoprotein</keyword>
<keyword evidence="9 11" id="KW-0472">Membrane</keyword>
<dbReference type="STRING" id="126957.T1J0Y7"/>
<dbReference type="GO" id="GO:0030166">
    <property type="term" value="P:proteoglycan biosynthetic process"/>
    <property type="evidence" value="ECO:0007669"/>
    <property type="project" value="TreeGrafter"/>
</dbReference>
<comment type="similarity">
    <text evidence="3 11">Belongs to the glycosyltransferase 7 family.</text>
</comment>
<keyword evidence="6 11" id="KW-0812">Transmembrane</keyword>
<comment type="cofactor">
    <cofactor evidence="11">
        <name>Mn(2+)</name>
        <dbReference type="ChEBI" id="CHEBI:29035"/>
    </cofactor>
</comment>
<dbReference type="InterPro" id="IPR003859">
    <property type="entry name" value="Galactosyl_T"/>
</dbReference>
<keyword evidence="15" id="KW-1185">Reference proteome</keyword>
<comment type="subcellular location">
    <subcellularLocation>
        <location evidence="1 11">Membrane</location>
        <topology evidence="1 11">Single-pass type II membrane protein</topology>
    </subcellularLocation>
</comment>
<comment type="pathway">
    <text evidence="2 11">Protein modification; protein glycosylation.</text>
</comment>